<accession>A0AA39HCP3</accession>
<evidence type="ECO:0000256" key="7">
    <source>
        <dbReference type="ARBA" id="ARBA00022803"/>
    </source>
</evidence>
<dbReference type="EMBL" id="JAUCMV010000004">
    <property type="protein sequence ID" value="KAK0402884.1"/>
    <property type="molecule type" value="Genomic_DNA"/>
</dbReference>
<comment type="subcellular location">
    <subcellularLocation>
        <location evidence="2">Cytoplasm</location>
    </subcellularLocation>
    <subcellularLocation>
        <location evidence="1">Membrane</location>
    </subcellularLocation>
</comment>
<protein>
    <submittedName>
        <fullName evidence="10">Uncharacterized protein</fullName>
    </submittedName>
</protein>
<evidence type="ECO:0000256" key="1">
    <source>
        <dbReference type="ARBA" id="ARBA00004370"/>
    </source>
</evidence>
<proteinExistence type="predicted"/>
<feature type="compositionally biased region" description="Polar residues" evidence="9">
    <location>
        <begin position="220"/>
        <end position="231"/>
    </location>
</feature>
<feature type="region of interest" description="Disordered" evidence="9">
    <location>
        <begin position="99"/>
        <end position="169"/>
    </location>
</feature>
<keyword evidence="4" id="KW-0963">Cytoplasm</keyword>
<dbReference type="GO" id="GO:0005938">
    <property type="term" value="C:cell cortex"/>
    <property type="evidence" value="ECO:0007669"/>
    <property type="project" value="TreeGrafter"/>
</dbReference>
<organism evidence="10 11">
    <name type="scientific">Steinernema hermaphroditum</name>
    <dbReference type="NCBI Taxonomy" id="289476"/>
    <lineage>
        <taxon>Eukaryota</taxon>
        <taxon>Metazoa</taxon>
        <taxon>Ecdysozoa</taxon>
        <taxon>Nematoda</taxon>
        <taxon>Chromadorea</taxon>
        <taxon>Rhabditida</taxon>
        <taxon>Tylenchina</taxon>
        <taxon>Panagrolaimomorpha</taxon>
        <taxon>Strongyloidoidea</taxon>
        <taxon>Steinernematidae</taxon>
        <taxon>Steinernema</taxon>
    </lineage>
</organism>
<keyword evidence="8" id="KW-0472">Membrane</keyword>
<evidence type="ECO:0000256" key="8">
    <source>
        <dbReference type="ARBA" id="ARBA00023136"/>
    </source>
</evidence>
<gene>
    <name evidence="10" type="ORF">QR680_016596</name>
</gene>
<dbReference type="InterPro" id="IPR052386">
    <property type="entry name" value="GPSM"/>
</dbReference>
<keyword evidence="11" id="KW-1185">Reference proteome</keyword>
<feature type="compositionally biased region" description="Low complexity" evidence="9">
    <location>
        <begin position="23"/>
        <end position="41"/>
    </location>
</feature>
<evidence type="ECO:0000256" key="9">
    <source>
        <dbReference type="SAM" id="MobiDB-lite"/>
    </source>
</evidence>
<feature type="compositionally biased region" description="Basic residues" evidence="9">
    <location>
        <begin position="105"/>
        <end position="120"/>
    </location>
</feature>
<reference evidence="10" key="1">
    <citation type="submission" date="2023-06" db="EMBL/GenBank/DDBJ databases">
        <title>Genomic analysis of the entomopathogenic nematode Steinernema hermaphroditum.</title>
        <authorList>
            <person name="Schwarz E.M."/>
            <person name="Heppert J.K."/>
            <person name="Baniya A."/>
            <person name="Schwartz H.T."/>
            <person name="Tan C.-H."/>
            <person name="Antoshechkin I."/>
            <person name="Sternberg P.W."/>
            <person name="Goodrich-Blair H."/>
            <person name="Dillman A.R."/>
        </authorList>
    </citation>
    <scope>NUCLEOTIDE SEQUENCE</scope>
    <source>
        <strain evidence="10">PS9179</strain>
        <tissue evidence="10">Whole animal</tissue>
    </source>
</reference>
<keyword evidence="5" id="KW-0597">Phosphoprotein</keyword>
<feature type="region of interest" description="Disordered" evidence="9">
    <location>
        <begin position="201"/>
        <end position="237"/>
    </location>
</feature>
<feature type="compositionally biased region" description="Polar residues" evidence="9">
    <location>
        <begin position="128"/>
        <end position="157"/>
    </location>
</feature>
<evidence type="ECO:0000256" key="4">
    <source>
        <dbReference type="ARBA" id="ARBA00022490"/>
    </source>
</evidence>
<evidence type="ECO:0000256" key="6">
    <source>
        <dbReference type="ARBA" id="ARBA00022737"/>
    </source>
</evidence>
<evidence type="ECO:0000313" key="10">
    <source>
        <dbReference type="EMBL" id="KAK0402884.1"/>
    </source>
</evidence>
<keyword evidence="3" id="KW-1003">Cell membrane</keyword>
<dbReference type="Proteomes" id="UP001175271">
    <property type="component" value="Unassembled WGS sequence"/>
</dbReference>
<dbReference type="GO" id="GO:0005092">
    <property type="term" value="F:GDP-dissociation inhibitor activity"/>
    <property type="evidence" value="ECO:0007669"/>
    <property type="project" value="TreeGrafter"/>
</dbReference>
<evidence type="ECO:0000256" key="3">
    <source>
        <dbReference type="ARBA" id="ARBA00022475"/>
    </source>
</evidence>
<feature type="region of interest" description="Disordered" evidence="9">
    <location>
        <begin position="1"/>
        <end position="49"/>
    </location>
</feature>
<feature type="region of interest" description="Disordered" evidence="9">
    <location>
        <begin position="350"/>
        <end position="386"/>
    </location>
</feature>
<dbReference type="PROSITE" id="PS50877">
    <property type="entry name" value="GOLOCO"/>
    <property type="match status" value="4"/>
</dbReference>
<dbReference type="GO" id="GO:0016020">
    <property type="term" value="C:membrane"/>
    <property type="evidence" value="ECO:0007669"/>
    <property type="project" value="UniProtKB-SubCell"/>
</dbReference>
<dbReference type="InterPro" id="IPR011990">
    <property type="entry name" value="TPR-like_helical_dom_sf"/>
</dbReference>
<keyword evidence="6" id="KW-0677">Repeat</keyword>
<feature type="compositionally biased region" description="Basic and acidic residues" evidence="9">
    <location>
        <begin position="350"/>
        <end position="363"/>
    </location>
</feature>
<dbReference type="Gene3D" id="1.25.40.10">
    <property type="entry name" value="Tetratricopeptide repeat domain"/>
    <property type="match status" value="2"/>
</dbReference>
<evidence type="ECO:0000256" key="5">
    <source>
        <dbReference type="ARBA" id="ARBA00022553"/>
    </source>
</evidence>
<dbReference type="AlphaFoldDB" id="A0AA39HCP3"/>
<dbReference type="InterPro" id="IPR003109">
    <property type="entry name" value="GoLoco_motif"/>
</dbReference>
<dbReference type="PANTHER" id="PTHR45954">
    <property type="entry name" value="LD33695P"/>
    <property type="match status" value="1"/>
</dbReference>
<dbReference type="GO" id="GO:0001965">
    <property type="term" value="F:G-protein alpha-subunit binding"/>
    <property type="evidence" value="ECO:0007669"/>
    <property type="project" value="TreeGrafter"/>
</dbReference>
<evidence type="ECO:0000256" key="2">
    <source>
        <dbReference type="ARBA" id="ARBA00004496"/>
    </source>
</evidence>
<name>A0AA39HCP3_9BILA</name>
<dbReference type="SMART" id="SM00390">
    <property type="entry name" value="GoLoco"/>
    <property type="match status" value="4"/>
</dbReference>
<keyword evidence="7" id="KW-0802">TPR repeat</keyword>
<comment type="caution">
    <text evidence="10">The sequence shown here is derived from an EMBL/GenBank/DDBJ whole genome shotgun (WGS) entry which is preliminary data.</text>
</comment>
<evidence type="ECO:0000313" key="11">
    <source>
        <dbReference type="Proteomes" id="UP001175271"/>
    </source>
</evidence>
<sequence>MSKWWRRASAPAASSAEHRIGLKQSTSTSSTKGKKSSAFSTNSNAAPNEDFFDMIQRMQSKRIDDQRCDPVILNDVTNKAGVRQSDNISIATGSSSQFSADALTTKKKSSSKSSNRRHSLIGRLRLSLTGTPQATETPAPSSSFAPPVTSTPLTRPGSSKPRMSFPAQQRRSISFICEEGTLDENDISSIAPATPRQLDEGVFRVPSLPPPHRKKRREVQSSSDASFASTVTHKDRRMSLDPSALRERMHGPEAILDLIALIQGRRMEEQRAHLVLPGLNNPEQLLEKLNDGEAQTNDEGTFDHEHLYEMVLRCQADRLEDQRSELGGRRTMTIPEEDISMLVMKMQAGRLEEQRAHLTRPESVDTSAAQQPAEEGRAAEAQNPKN</sequence>
<dbReference type="Pfam" id="PF02188">
    <property type="entry name" value="GoLoco"/>
    <property type="match status" value="2"/>
</dbReference>
<dbReference type="PANTHER" id="PTHR45954:SF1">
    <property type="entry name" value="LD33695P"/>
    <property type="match status" value="1"/>
</dbReference>
<dbReference type="GO" id="GO:0000132">
    <property type="term" value="P:establishment of mitotic spindle orientation"/>
    <property type="evidence" value="ECO:0007669"/>
    <property type="project" value="TreeGrafter"/>
</dbReference>